<evidence type="ECO:0000259" key="4">
    <source>
        <dbReference type="PROSITE" id="PS51525"/>
    </source>
</evidence>
<evidence type="ECO:0000256" key="3">
    <source>
        <dbReference type="SAM" id="MobiDB-lite"/>
    </source>
</evidence>
<name>A0ABQ9KXS2_HEVBR</name>
<feature type="compositionally biased region" description="Low complexity" evidence="3">
    <location>
        <begin position="144"/>
        <end position="156"/>
    </location>
</feature>
<proteinExistence type="predicted"/>
<dbReference type="PROSITE" id="PS51525">
    <property type="entry name" value="NET"/>
    <property type="match status" value="1"/>
</dbReference>
<feature type="domain" description="NET" evidence="4">
    <location>
        <begin position="283"/>
        <end position="363"/>
    </location>
</feature>
<evidence type="ECO:0000256" key="1">
    <source>
        <dbReference type="ARBA" id="ARBA00023015"/>
    </source>
</evidence>
<dbReference type="Gene3D" id="1.20.1270.220">
    <property type="match status" value="1"/>
</dbReference>
<dbReference type="Proteomes" id="UP001174677">
    <property type="component" value="Chromosome 15"/>
</dbReference>
<gene>
    <name evidence="5" type="ORF">P3X46_026338</name>
</gene>
<evidence type="ECO:0000313" key="5">
    <source>
        <dbReference type="EMBL" id="KAJ9152819.1"/>
    </source>
</evidence>
<accession>A0ABQ9KXS2</accession>
<dbReference type="Pfam" id="PF17035">
    <property type="entry name" value="BET"/>
    <property type="match status" value="1"/>
</dbReference>
<protein>
    <recommendedName>
        <fullName evidence="4">NET domain-containing protein</fullName>
    </recommendedName>
</protein>
<dbReference type="InterPro" id="IPR038336">
    <property type="entry name" value="NET_sf"/>
</dbReference>
<dbReference type="PANTHER" id="PTHR45926">
    <property type="entry name" value="OSJNBA0053K19.4 PROTEIN"/>
    <property type="match status" value="1"/>
</dbReference>
<reference evidence="5 6" key="1">
    <citation type="journal article" date="2023" name="Plant Biotechnol. J.">
        <title>Chromosome-level wild Hevea brasiliensis genome provides new tools for genomic-assisted breeding and valuable loci to elevate rubber yield.</title>
        <authorList>
            <person name="Cheng H."/>
            <person name="Song X."/>
            <person name="Hu Y."/>
            <person name="Wu T."/>
            <person name="Yang Q."/>
            <person name="An Z."/>
            <person name="Feng S."/>
            <person name="Deng Z."/>
            <person name="Wu W."/>
            <person name="Zeng X."/>
            <person name="Tu M."/>
            <person name="Wang X."/>
            <person name="Huang H."/>
        </authorList>
    </citation>
    <scope>NUCLEOTIDE SEQUENCE [LARGE SCALE GENOMIC DNA]</scope>
    <source>
        <strain evidence="5">MT/VB/25A 57/8</strain>
    </source>
</reference>
<dbReference type="InterPro" id="IPR027353">
    <property type="entry name" value="NET_dom"/>
</dbReference>
<feature type="region of interest" description="Disordered" evidence="3">
    <location>
        <begin position="126"/>
        <end position="162"/>
    </location>
</feature>
<comment type="caution">
    <text evidence="5">The sequence shown here is derived from an EMBL/GenBank/DDBJ whole genome shotgun (WGS) entry which is preliminary data.</text>
</comment>
<organism evidence="5 6">
    <name type="scientific">Hevea brasiliensis</name>
    <name type="common">Para rubber tree</name>
    <name type="synonym">Siphonia brasiliensis</name>
    <dbReference type="NCBI Taxonomy" id="3981"/>
    <lineage>
        <taxon>Eukaryota</taxon>
        <taxon>Viridiplantae</taxon>
        <taxon>Streptophyta</taxon>
        <taxon>Embryophyta</taxon>
        <taxon>Tracheophyta</taxon>
        <taxon>Spermatophyta</taxon>
        <taxon>Magnoliopsida</taxon>
        <taxon>eudicotyledons</taxon>
        <taxon>Gunneridae</taxon>
        <taxon>Pentapetalae</taxon>
        <taxon>rosids</taxon>
        <taxon>fabids</taxon>
        <taxon>Malpighiales</taxon>
        <taxon>Euphorbiaceae</taxon>
        <taxon>Crotonoideae</taxon>
        <taxon>Micrandreae</taxon>
        <taxon>Hevea</taxon>
    </lineage>
</organism>
<keyword evidence="1" id="KW-0805">Transcription regulation</keyword>
<evidence type="ECO:0000256" key="2">
    <source>
        <dbReference type="ARBA" id="ARBA00023163"/>
    </source>
</evidence>
<sequence length="363" mass="39955">MSETSGGFTSADLNKLGPDYFTFYTCEVKELLSQNEDFLPFAAEIAGNRCEEVRGNNVEPSSGSLFDKCIGAGLSDCKKERLNALLRQTLATLVPEVDEMLDPVVAMRRLQSKVRNRKLISGLKDVMSEGETEQNNANKRIKKSSSSSTNINTAASPVSSGSCREGSASKCMGSKCSDVALPGKGMSTVVQKHCTCCSTNNPNGTADQEGKFQCNACGTTSTNESEFHLASNTSADKVDEEGDVDLQFLLENDSSLVEASIKKYSDQLFTMLGHMEKQLEELLDVVVSTCRPMSLAEKKQLQKLIQKLPPKNLNRVAEIVQRSKSLETQNCDEIFVDLEKEDNATLWRLYYYVEAVEKARKLS</sequence>
<dbReference type="EMBL" id="JARPOI010000015">
    <property type="protein sequence ID" value="KAJ9152819.1"/>
    <property type="molecule type" value="Genomic_DNA"/>
</dbReference>
<evidence type="ECO:0000313" key="6">
    <source>
        <dbReference type="Proteomes" id="UP001174677"/>
    </source>
</evidence>
<keyword evidence="2" id="KW-0804">Transcription</keyword>
<keyword evidence="6" id="KW-1185">Reference proteome</keyword>